<keyword evidence="3" id="KW-1185">Reference proteome</keyword>
<evidence type="ECO:0000313" key="3">
    <source>
        <dbReference type="Proteomes" id="UP001595616"/>
    </source>
</evidence>
<sequence>MRISFAFIFLLLLNSCSSYSPVEIPGFDSDAFKKDRGGCNNYRITQFETLKKQKDLLLGASENQIIQTLGRYDYQILDKKNQKVFIYFLEKGPQCEFIQNPTTSEAMVIYLNSVSLTKEVLFQKGNPQ</sequence>
<evidence type="ECO:0008006" key="4">
    <source>
        <dbReference type="Google" id="ProtNLM"/>
    </source>
</evidence>
<dbReference type="Proteomes" id="UP001595616">
    <property type="component" value="Unassembled WGS sequence"/>
</dbReference>
<dbReference type="EMBL" id="JBHRYQ010000001">
    <property type="protein sequence ID" value="MFC3812357.1"/>
    <property type="molecule type" value="Genomic_DNA"/>
</dbReference>
<keyword evidence="1" id="KW-0732">Signal</keyword>
<protein>
    <recommendedName>
        <fullName evidence="4">Lipoprotein SmpA/OmlA domain-containing protein</fullName>
    </recommendedName>
</protein>
<accession>A0ABV7YZS6</accession>
<comment type="caution">
    <text evidence="2">The sequence shown here is derived from an EMBL/GenBank/DDBJ whole genome shotgun (WGS) entry which is preliminary data.</text>
</comment>
<reference evidence="3" key="1">
    <citation type="journal article" date="2019" name="Int. J. Syst. Evol. Microbiol.">
        <title>The Global Catalogue of Microorganisms (GCM) 10K type strain sequencing project: providing services to taxonomists for standard genome sequencing and annotation.</title>
        <authorList>
            <consortium name="The Broad Institute Genomics Platform"/>
            <consortium name="The Broad Institute Genome Sequencing Center for Infectious Disease"/>
            <person name="Wu L."/>
            <person name="Ma J."/>
        </authorList>
    </citation>
    <scope>NUCLEOTIDE SEQUENCE [LARGE SCALE GENOMIC DNA]</scope>
    <source>
        <strain evidence="3">CECT 7956</strain>
    </source>
</reference>
<evidence type="ECO:0000313" key="2">
    <source>
        <dbReference type="EMBL" id="MFC3812357.1"/>
    </source>
</evidence>
<gene>
    <name evidence="2" type="ORF">ACFOOI_16970</name>
</gene>
<dbReference type="RefSeq" id="WP_379839227.1">
    <property type="nucleotide sequence ID" value="NZ_JBHRYQ010000001.1"/>
</dbReference>
<feature type="chain" id="PRO_5046320242" description="Lipoprotein SmpA/OmlA domain-containing protein" evidence="1">
    <location>
        <begin position="21"/>
        <end position="128"/>
    </location>
</feature>
<organism evidence="2 3">
    <name type="scientific">Lacihabitans lacunae</name>
    <dbReference type="NCBI Taxonomy" id="1028214"/>
    <lineage>
        <taxon>Bacteria</taxon>
        <taxon>Pseudomonadati</taxon>
        <taxon>Bacteroidota</taxon>
        <taxon>Cytophagia</taxon>
        <taxon>Cytophagales</taxon>
        <taxon>Leadbetterellaceae</taxon>
        <taxon>Lacihabitans</taxon>
    </lineage>
</organism>
<feature type="signal peptide" evidence="1">
    <location>
        <begin position="1"/>
        <end position="20"/>
    </location>
</feature>
<evidence type="ECO:0000256" key="1">
    <source>
        <dbReference type="SAM" id="SignalP"/>
    </source>
</evidence>
<proteinExistence type="predicted"/>
<name>A0ABV7YZS6_9BACT</name>